<dbReference type="AlphaFoldDB" id="A0A081C0P3"/>
<feature type="region of interest" description="Disordered" evidence="1">
    <location>
        <begin position="1"/>
        <end position="21"/>
    </location>
</feature>
<evidence type="ECO:0000313" key="3">
    <source>
        <dbReference type="Proteomes" id="UP000030661"/>
    </source>
</evidence>
<evidence type="ECO:0000256" key="1">
    <source>
        <dbReference type="SAM" id="MobiDB-lite"/>
    </source>
</evidence>
<reference evidence="2" key="1">
    <citation type="journal article" date="2015" name="PeerJ">
        <title>First genomic representation of candidate bacterial phylum KSB3 points to enhanced environmental sensing as a trigger of wastewater bulking.</title>
        <authorList>
            <person name="Sekiguchi Y."/>
            <person name="Ohashi A."/>
            <person name="Parks D.H."/>
            <person name="Yamauchi T."/>
            <person name="Tyson G.W."/>
            <person name="Hugenholtz P."/>
        </authorList>
    </citation>
    <scope>NUCLEOTIDE SEQUENCE [LARGE SCALE GENOMIC DNA]</scope>
</reference>
<accession>A0A081C0P3</accession>
<sequence>MPNLSVRQGRKAAGPFESKGKPGCLEKVARLFVFEGRRRAFNTKSHGASLIYGGTFTFLLVKDGKVIEAVGIAPQGNLAQSISFKKAFTSKEEFDGILVNYQIKVK</sequence>
<name>A0A081C0P3_VECG1</name>
<dbReference type="STRING" id="1499967.U27_05121"/>
<dbReference type="EMBL" id="DF820467">
    <property type="protein sequence ID" value="GAK58148.1"/>
    <property type="molecule type" value="Genomic_DNA"/>
</dbReference>
<protein>
    <submittedName>
        <fullName evidence="2">Uncharacterized protein</fullName>
    </submittedName>
</protein>
<dbReference type="HOGENOM" id="CLU_2217836_0_0_0"/>
<gene>
    <name evidence="2" type="ORF">U27_05121</name>
</gene>
<proteinExistence type="predicted"/>
<dbReference type="Proteomes" id="UP000030661">
    <property type="component" value="Unassembled WGS sequence"/>
</dbReference>
<keyword evidence="3" id="KW-1185">Reference proteome</keyword>
<evidence type="ECO:0000313" key="2">
    <source>
        <dbReference type="EMBL" id="GAK58148.1"/>
    </source>
</evidence>
<organism evidence="2">
    <name type="scientific">Vecturithrix granuli</name>
    <dbReference type="NCBI Taxonomy" id="1499967"/>
    <lineage>
        <taxon>Bacteria</taxon>
        <taxon>Candidatus Moduliflexota</taxon>
        <taxon>Candidatus Vecturitrichia</taxon>
        <taxon>Candidatus Vecturitrichales</taxon>
        <taxon>Candidatus Vecturitrichaceae</taxon>
        <taxon>Candidatus Vecturithrix</taxon>
    </lineage>
</organism>